<organism evidence="2 3">
    <name type="scientific">Candidatus Niyogibacteria bacterium CG10_big_fil_rev_8_21_14_0_10_42_19</name>
    <dbReference type="NCBI Taxonomy" id="1974725"/>
    <lineage>
        <taxon>Bacteria</taxon>
        <taxon>Candidatus Niyogiibacteriota</taxon>
    </lineage>
</organism>
<evidence type="ECO:0000313" key="3">
    <source>
        <dbReference type="Proteomes" id="UP000229383"/>
    </source>
</evidence>
<protein>
    <submittedName>
        <fullName evidence="2">Uncharacterized protein</fullName>
    </submittedName>
</protein>
<proteinExistence type="predicted"/>
<name>A0A2H0TEU9_9BACT</name>
<reference evidence="3" key="1">
    <citation type="submission" date="2017-09" db="EMBL/GenBank/DDBJ databases">
        <title>Depth-based differentiation of microbial function through sediment-hosted aquifers and enrichment of novel symbionts in the deep terrestrial subsurface.</title>
        <authorList>
            <person name="Probst A.J."/>
            <person name="Ladd B."/>
            <person name="Jarett J.K."/>
            <person name="Geller-Mcgrath D.E."/>
            <person name="Sieber C.M.K."/>
            <person name="Emerson J.B."/>
            <person name="Anantharaman K."/>
            <person name="Thomas B.C."/>
            <person name="Malmstrom R."/>
            <person name="Stieglmeier M."/>
            <person name="Klingl A."/>
            <person name="Woyke T."/>
            <person name="Ryan C.M."/>
            <person name="Banfield J.F."/>
        </authorList>
    </citation>
    <scope>NUCLEOTIDE SEQUENCE [LARGE SCALE GENOMIC DNA]</scope>
</reference>
<comment type="caution">
    <text evidence="2">The sequence shown here is derived from an EMBL/GenBank/DDBJ whole genome shotgun (WGS) entry which is preliminary data.</text>
</comment>
<dbReference type="EMBL" id="PFCN01000038">
    <property type="protein sequence ID" value="PIR70072.1"/>
    <property type="molecule type" value="Genomic_DNA"/>
</dbReference>
<sequence>MSAGRKTVNLEDLQEVYRRSGPPPVAPKSDVPDGKFPAPKTEAIPKSSVKAPTPKKPAVVEVVSGAEEKSLLSEIEAVVGQVAKTQESSSRQLEALELAKRPDLIAKLRHAASVGFEDAEKKVREYDLLMEEGKKNPFTQRKIAVAELIGKIEVGDIHYVSAIAKGVEIKALRYVVGEKVDSSKRLTYYETRGAKQIMATLVPSDGDTEKLVVALQNYKEAKKKELVDQLEAGTISAELAAAEGVKLQVGRCEFWERAKEKNYPRVRFDHIHCFVPWPPEKGDPEYNRESQQFYRNLLAALSRERDLRGEKIRPFMLPEEEVKEAGSIRRLIEGEAGEVVMTDTFKTRDGDVKFGVKVVRSEIGHRLEIVQISNEVFAKKVFAKTNRSGDVKCTSVTVEYDFKQENGKFSKVVFRAVDNRLERMLQSAFEKEVPTPEDLEMVRVRQEEIRDILREKFRAEINREATIAPVDILKKSGKAAICRDDWKIREGVELKYVDALLENTGRKIRVLKSSPRVRNYIFEKKGVPEELSPGEVPKRIFAWVVGAKDMRASYPSVETEE</sequence>
<gene>
    <name evidence="2" type="ORF">COU46_03480</name>
</gene>
<evidence type="ECO:0000313" key="2">
    <source>
        <dbReference type="EMBL" id="PIR70072.1"/>
    </source>
</evidence>
<evidence type="ECO:0000256" key="1">
    <source>
        <dbReference type="SAM" id="MobiDB-lite"/>
    </source>
</evidence>
<accession>A0A2H0TEU9</accession>
<feature type="region of interest" description="Disordered" evidence="1">
    <location>
        <begin position="1"/>
        <end position="56"/>
    </location>
</feature>
<dbReference type="Proteomes" id="UP000229383">
    <property type="component" value="Unassembled WGS sequence"/>
</dbReference>
<dbReference type="AlphaFoldDB" id="A0A2H0TEU9"/>